<name>A0A1Q9F289_SYMMI</name>
<dbReference type="PANTHER" id="PTHR13593">
    <property type="match status" value="1"/>
</dbReference>
<dbReference type="PANTHER" id="PTHR13593:SF140">
    <property type="entry name" value="PLC-LIKE PHOSPHODIESTERASE"/>
    <property type="match status" value="1"/>
</dbReference>
<protein>
    <submittedName>
        <fullName evidence="1">Uncharacterized protein</fullName>
    </submittedName>
</protein>
<dbReference type="InterPro" id="IPR017946">
    <property type="entry name" value="PLC-like_Pdiesterase_TIM-brl"/>
</dbReference>
<keyword evidence="2" id="KW-1185">Reference proteome</keyword>
<proteinExistence type="predicted"/>
<dbReference type="AlphaFoldDB" id="A0A1Q9F289"/>
<dbReference type="OrthoDB" id="1046782at2759"/>
<sequence>MWCPLTSLLSLSLLHPTLGCNGNGDFCNLPFTKYTFAGSHNANAYDLVIPELIQEDIPLVDVNEILRGYYENHDLDLTEQLSFGIRAFMVDLCDQADTPGAGPFLNCHGPTGQAAFRGKFEDDLDKVAEWLSLHPRELIVLSPDNIPLRGGTRWEDLMKTKFGGLGTGSSCAEIDGTTDVSSWSARAEVSCAVIRDVPNDNITMGALVDLNLRVVVWPENWRGLFYSTYDPEIQAGATVERLQEDFMAYANGQKWGFPGRNTGFLFQVLGSAKYPSFAQYDRCPDPLCKAAALSQLKDELALDSVKGMSTRLNAGLLQDDTTPHEHQSEETCPEYACGCLGYRSPLEVAHQKLLENGHGIQAIFVDYPEVGEKSNVVHVVARMNEANLRHLRGEDEPGAEWWSCHWQPFAAISTSSLLIIVCALYIFLMCRYPDRWGVCIWDQWRAYKARVAARKEGEERGREEARSYLYGEAQGGGNINMDMSMPQQIPPGIAGIAPIAGNPQANYAYPAYPPYPQQPQGKFQKFADTE</sequence>
<accession>A0A1Q9F289</accession>
<reference evidence="1 2" key="1">
    <citation type="submission" date="2016-02" db="EMBL/GenBank/DDBJ databases">
        <title>Genome analysis of coral dinoflagellate symbionts highlights evolutionary adaptations to a symbiotic lifestyle.</title>
        <authorList>
            <person name="Aranda M."/>
            <person name="Li Y."/>
            <person name="Liew Y.J."/>
            <person name="Baumgarten S."/>
            <person name="Simakov O."/>
            <person name="Wilson M."/>
            <person name="Piel J."/>
            <person name="Ashoor H."/>
            <person name="Bougouffa S."/>
            <person name="Bajic V.B."/>
            <person name="Ryu T."/>
            <person name="Ravasi T."/>
            <person name="Bayer T."/>
            <person name="Micklem G."/>
            <person name="Kim H."/>
            <person name="Bhak J."/>
            <person name="Lajeunesse T.C."/>
            <person name="Voolstra C.R."/>
        </authorList>
    </citation>
    <scope>NUCLEOTIDE SEQUENCE [LARGE SCALE GENOMIC DNA]</scope>
    <source>
        <strain evidence="1 2">CCMP2467</strain>
    </source>
</reference>
<evidence type="ECO:0000313" key="1">
    <source>
        <dbReference type="EMBL" id="OLQ13771.1"/>
    </source>
</evidence>
<dbReference type="GO" id="GO:0008081">
    <property type="term" value="F:phosphoric diester hydrolase activity"/>
    <property type="evidence" value="ECO:0007669"/>
    <property type="project" value="InterPro"/>
</dbReference>
<dbReference type="CDD" id="cd08557">
    <property type="entry name" value="PI-PLCc_bacteria_like"/>
    <property type="match status" value="1"/>
</dbReference>
<comment type="caution">
    <text evidence="1">The sequence shown here is derived from an EMBL/GenBank/DDBJ whole genome shotgun (WGS) entry which is preliminary data.</text>
</comment>
<organism evidence="1 2">
    <name type="scientific">Symbiodinium microadriaticum</name>
    <name type="common">Dinoflagellate</name>
    <name type="synonym">Zooxanthella microadriatica</name>
    <dbReference type="NCBI Taxonomy" id="2951"/>
    <lineage>
        <taxon>Eukaryota</taxon>
        <taxon>Sar</taxon>
        <taxon>Alveolata</taxon>
        <taxon>Dinophyceae</taxon>
        <taxon>Suessiales</taxon>
        <taxon>Symbiodiniaceae</taxon>
        <taxon>Symbiodinium</taxon>
    </lineage>
</organism>
<dbReference type="SUPFAM" id="SSF51695">
    <property type="entry name" value="PLC-like phosphodiesterases"/>
    <property type="match status" value="1"/>
</dbReference>
<dbReference type="InterPro" id="IPR051057">
    <property type="entry name" value="PI-PLC_domain"/>
</dbReference>
<dbReference type="GO" id="GO:0006629">
    <property type="term" value="P:lipid metabolic process"/>
    <property type="evidence" value="ECO:0007669"/>
    <property type="project" value="InterPro"/>
</dbReference>
<dbReference type="EMBL" id="LSRX01000023">
    <property type="protein sequence ID" value="OLQ13771.1"/>
    <property type="molecule type" value="Genomic_DNA"/>
</dbReference>
<dbReference type="Proteomes" id="UP000186817">
    <property type="component" value="Unassembled WGS sequence"/>
</dbReference>
<gene>
    <name evidence="1" type="ORF">AK812_SmicGene2135</name>
</gene>
<dbReference type="Gene3D" id="3.20.20.190">
    <property type="entry name" value="Phosphatidylinositol (PI) phosphodiesterase"/>
    <property type="match status" value="1"/>
</dbReference>
<evidence type="ECO:0000313" key="2">
    <source>
        <dbReference type="Proteomes" id="UP000186817"/>
    </source>
</evidence>